<sequence length="455" mass="52170">MSNDNSVVSSLSSIKYSLPWKFLQFLDFYRYGIHINKDGCESHVVGLEELSICGDIRIKHPLHVESLAMFSSARSNACVWKGKWMYEVLLETSGVQQLGWATLSCPFTDHKGVGDVDDSYAFDGKRVRKWNKDVEPYGQPWVVGDVIGCCIIPDDDEILFYRHGVSLGVAFHGIRKMGPGSGALYPIQGFLTTPPSTNLLVMQLFQCLSRLLDSQGAEWAESLLVDNHLYHGNFFVVSHFNDMRILSSDLKDLLLQSISVLVQYKDYFWQYLRAMKRPHKECQKHYCRHLTTDLGSQRLTFSCGCVRVLIVVLQSMGSHRHNHHQLFSSWMVNEFSVSIREMQEKYQVLEFQQMKCSVIFDLSCNLAKVLEFYTREIPQAFLSGTETNLRRLTELIVFILNHITSTADAEFFDLVKHERGVNSEFLEGTARIALHERWMAHKAGTKKLTHGFLFN</sequence>
<dbReference type="GO" id="GO:0008270">
    <property type="term" value="F:zinc ion binding"/>
    <property type="evidence" value="ECO:0007669"/>
    <property type="project" value="UniProtKB-KW"/>
</dbReference>
<evidence type="ECO:0000256" key="1">
    <source>
        <dbReference type="ARBA" id="ARBA00022723"/>
    </source>
</evidence>
<dbReference type="Gene3D" id="2.60.120.920">
    <property type="match status" value="1"/>
</dbReference>
<dbReference type="PANTHER" id="PTHR13363:SF5">
    <property type="entry name" value="E3 UBIQUITIN-PROTEIN LIGASE RNF123"/>
    <property type="match status" value="1"/>
</dbReference>
<dbReference type="Pfam" id="PF25576">
    <property type="entry name" value="TPR_RNF123"/>
    <property type="match status" value="1"/>
</dbReference>
<dbReference type="SMART" id="SM00449">
    <property type="entry name" value="SPRY"/>
    <property type="match status" value="1"/>
</dbReference>
<protein>
    <recommendedName>
        <fullName evidence="4">B30.2/SPRY domain-containing protein</fullName>
    </recommendedName>
</protein>
<dbReference type="InterPro" id="IPR043136">
    <property type="entry name" value="B30.2/SPRY_sf"/>
</dbReference>
<feature type="domain" description="B30.2/SPRY" evidence="4">
    <location>
        <begin position="1"/>
        <end position="206"/>
    </location>
</feature>
<dbReference type="InterPro" id="IPR045737">
    <property type="entry name" value="RKP_N"/>
</dbReference>
<dbReference type="InterPro" id="IPR013320">
    <property type="entry name" value="ConA-like_dom_sf"/>
</dbReference>
<gene>
    <name evidence="5" type="ORF">SVIM_LOCUS236774</name>
</gene>
<evidence type="ECO:0000256" key="3">
    <source>
        <dbReference type="ARBA" id="ARBA00022833"/>
    </source>
</evidence>
<dbReference type="InterPro" id="IPR003877">
    <property type="entry name" value="SPRY_dom"/>
</dbReference>
<name>A0A6N2LIQ5_SALVM</name>
<reference evidence="5" key="1">
    <citation type="submission" date="2019-03" db="EMBL/GenBank/DDBJ databases">
        <authorList>
            <person name="Mank J."/>
            <person name="Almeida P."/>
        </authorList>
    </citation>
    <scope>NUCLEOTIDE SEQUENCE</scope>
    <source>
        <strain evidence="5">78183</strain>
    </source>
</reference>
<evidence type="ECO:0000259" key="4">
    <source>
        <dbReference type="PROSITE" id="PS50188"/>
    </source>
</evidence>
<keyword evidence="1" id="KW-0479">Metal-binding</keyword>
<dbReference type="GO" id="GO:0004842">
    <property type="term" value="F:ubiquitin-protein transferase activity"/>
    <property type="evidence" value="ECO:0007669"/>
    <property type="project" value="InterPro"/>
</dbReference>
<proteinExistence type="predicted"/>
<keyword evidence="2" id="KW-0863">Zinc-finger</keyword>
<evidence type="ECO:0000313" key="5">
    <source>
        <dbReference type="EMBL" id="VFU40802.1"/>
    </source>
</evidence>
<accession>A0A6N2LIQ5</accession>
<dbReference type="PANTHER" id="PTHR13363">
    <property type="entry name" value="RING FINGER AND SRY DOMAIN-CONTAINING"/>
    <property type="match status" value="1"/>
</dbReference>
<dbReference type="InterPro" id="IPR045129">
    <property type="entry name" value="RNF123/RKP/RSPRY1"/>
</dbReference>
<dbReference type="AlphaFoldDB" id="A0A6N2LIQ5"/>
<dbReference type="GO" id="GO:0051603">
    <property type="term" value="P:proteolysis involved in protein catabolic process"/>
    <property type="evidence" value="ECO:0007669"/>
    <property type="project" value="TreeGrafter"/>
</dbReference>
<dbReference type="Pfam" id="PF00622">
    <property type="entry name" value="SPRY"/>
    <property type="match status" value="1"/>
</dbReference>
<keyword evidence="3" id="KW-0862">Zinc</keyword>
<dbReference type="EMBL" id="CAADRP010001552">
    <property type="protein sequence ID" value="VFU40802.1"/>
    <property type="molecule type" value="Genomic_DNA"/>
</dbReference>
<evidence type="ECO:0000256" key="2">
    <source>
        <dbReference type="ARBA" id="ARBA00022771"/>
    </source>
</evidence>
<organism evidence="5">
    <name type="scientific">Salix viminalis</name>
    <name type="common">Common osier</name>
    <name type="synonym">Basket willow</name>
    <dbReference type="NCBI Taxonomy" id="40686"/>
    <lineage>
        <taxon>Eukaryota</taxon>
        <taxon>Viridiplantae</taxon>
        <taxon>Streptophyta</taxon>
        <taxon>Embryophyta</taxon>
        <taxon>Tracheophyta</taxon>
        <taxon>Spermatophyta</taxon>
        <taxon>Magnoliopsida</taxon>
        <taxon>eudicotyledons</taxon>
        <taxon>Gunneridae</taxon>
        <taxon>Pentapetalae</taxon>
        <taxon>rosids</taxon>
        <taxon>fabids</taxon>
        <taxon>Malpighiales</taxon>
        <taxon>Salicaceae</taxon>
        <taxon>Saliceae</taxon>
        <taxon>Salix</taxon>
    </lineage>
</organism>
<dbReference type="InterPro" id="IPR057987">
    <property type="entry name" value="TPR_RNF123/RKP"/>
</dbReference>
<dbReference type="GO" id="GO:0005737">
    <property type="term" value="C:cytoplasm"/>
    <property type="evidence" value="ECO:0007669"/>
    <property type="project" value="TreeGrafter"/>
</dbReference>
<dbReference type="SUPFAM" id="SSF49899">
    <property type="entry name" value="Concanavalin A-like lectins/glucanases"/>
    <property type="match status" value="1"/>
</dbReference>
<dbReference type="Pfam" id="PF19322">
    <property type="entry name" value="RKP_N"/>
    <property type="match status" value="1"/>
</dbReference>
<dbReference type="InterPro" id="IPR001870">
    <property type="entry name" value="B30.2/SPRY"/>
</dbReference>
<dbReference type="PROSITE" id="PS50188">
    <property type="entry name" value="B302_SPRY"/>
    <property type="match status" value="1"/>
</dbReference>